<comment type="caution">
    <text evidence="1">The sequence shown here is derived from an EMBL/GenBank/DDBJ whole genome shotgun (WGS) entry which is preliminary data.</text>
</comment>
<dbReference type="AlphaFoldDB" id="A0A3E0GSR5"/>
<evidence type="ECO:0000313" key="2">
    <source>
        <dbReference type="Proteomes" id="UP000256269"/>
    </source>
</evidence>
<gene>
    <name evidence="1" type="ORF">BCF44_13429</name>
</gene>
<protein>
    <submittedName>
        <fullName evidence="1">Uncharacterized protein</fullName>
    </submittedName>
</protein>
<sequence length="391" mass="43813">MARPFVGDCPDLALQKAMVEALEGGIKKDTSHDKHVMFVGAFELPVIPASQQDFDQIKLVDLPSNFEADGTLAHSLPGNLNGFELVEAIGIQGQLVRFSLLTMNAARQLDYLRRSGFVGKGWKVVVEIHYYRRRQTVVKDILHKDTYGQTLFVNLNYDTEVDIPGPEYILNPAVVDEHEAQIVLTLPEKFMDDLRWVRGQLGRPTEISIATVKPKQFVAFVDEAIHHMSPQLGGRTVTSNQLLTFLGKTYSEKHVQDAKAARKAFRSAPSTIKGMVRALHKSPKPFSQYLKVIQVDQVMWFNLMELAETPNAVINRLALTDARLRADLIDELLDENWEGYSNVSIPGAGTAPLAEGKLKRQASRDALTGPVPAPTTDDRRFFRTWVRVIKL</sequence>
<keyword evidence="2" id="KW-1185">Reference proteome</keyword>
<reference evidence="1 2" key="1">
    <citation type="submission" date="2018-08" db="EMBL/GenBank/DDBJ databases">
        <title>Genomic Encyclopedia of Archaeal and Bacterial Type Strains, Phase II (KMG-II): from individual species to whole genera.</title>
        <authorList>
            <person name="Goeker M."/>
        </authorList>
    </citation>
    <scope>NUCLEOTIDE SEQUENCE [LARGE SCALE GENOMIC DNA]</scope>
    <source>
        <strain evidence="1 2">DSM 45791</strain>
    </source>
</reference>
<dbReference type="EMBL" id="QUNO01000034">
    <property type="protein sequence ID" value="REH26174.1"/>
    <property type="molecule type" value="Genomic_DNA"/>
</dbReference>
<evidence type="ECO:0000313" key="1">
    <source>
        <dbReference type="EMBL" id="REH26174.1"/>
    </source>
</evidence>
<proteinExistence type="predicted"/>
<name>A0A3E0GSR5_9PSEU</name>
<dbReference type="Proteomes" id="UP000256269">
    <property type="component" value="Unassembled WGS sequence"/>
</dbReference>
<organism evidence="1 2">
    <name type="scientific">Kutzneria buriramensis</name>
    <dbReference type="NCBI Taxonomy" id="1045776"/>
    <lineage>
        <taxon>Bacteria</taxon>
        <taxon>Bacillati</taxon>
        <taxon>Actinomycetota</taxon>
        <taxon>Actinomycetes</taxon>
        <taxon>Pseudonocardiales</taxon>
        <taxon>Pseudonocardiaceae</taxon>
        <taxon>Kutzneria</taxon>
    </lineage>
</organism>
<accession>A0A3E0GSR5</accession>